<protein>
    <recommendedName>
        <fullName evidence="2">Caspase family p20 domain-containing protein</fullName>
    </recommendedName>
</protein>
<dbReference type="SUPFAM" id="SSF52129">
    <property type="entry name" value="Caspase-like"/>
    <property type="match status" value="2"/>
</dbReference>
<comment type="caution">
    <text evidence="3">The sequence shown here is derived from an EMBL/GenBank/DDBJ whole genome shotgun (WGS) entry which is preliminary data.</text>
</comment>
<dbReference type="InterPro" id="IPR029030">
    <property type="entry name" value="Caspase-like_dom_sf"/>
</dbReference>
<dbReference type="PROSITE" id="PS50208">
    <property type="entry name" value="CASPASE_P20"/>
    <property type="match status" value="1"/>
</dbReference>
<dbReference type="InterPro" id="IPR001309">
    <property type="entry name" value="Pept_C14_p20"/>
</dbReference>
<accession>A0ABQ3IQG8</accession>
<keyword evidence="1" id="KW-0812">Transmembrane</keyword>
<evidence type="ECO:0000313" key="4">
    <source>
        <dbReference type="Proteomes" id="UP000609802"/>
    </source>
</evidence>
<dbReference type="Pfam" id="PF00656">
    <property type="entry name" value="Peptidase_C14"/>
    <property type="match status" value="2"/>
</dbReference>
<dbReference type="InterPro" id="IPR011600">
    <property type="entry name" value="Pept_C14_caspase"/>
</dbReference>
<keyword evidence="4" id="KW-1185">Reference proteome</keyword>
<dbReference type="InterPro" id="IPR029058">
    <property type="entry name" value="AB_hydrolase_fold"/>
</dbReference>
<dbReference type="PANTHER" id="PTHR22576:SF37">
    <property type="entry name" value="MUCOSA-ASSOCIATED LYMPHOID TISSUE LYMPHOMA TRANSLOCATION PROTEIN 1"/>
    <property type="match status" value="1"/>
</dbReference>
<dbReference type="RefSeq" id="WP_191285335.1">
    <property type="nucleotide sequence ID" value="NZ_BNCH01000002.1"/>
</dbReference>
<name>A0ABQ3IQG8_9RHOB</name>
<dbReference type="SUPFAM" id="SSF53474">
    <property type="entry name" value="alpha/beta-Hydrolases"/>
    <property type="match status" value="1"/>
</dbReference>
<keyword evidence="1" id="KW-1133">Transmembrane helix</keyword>
<sequence>MKEERSGAPQIVLLLHGIRTRAWWQGPLSILLEEETGTTVIPVKYGRFDLLRFLLPFRFLKTPTIRKIERRIEETLHRYPDHEVTIIAHSFGTYALSRVLLSNPRIRLKRIILCGSIIAQDFPWDRLASQFPEAEQRNTIVNECGMRDIWPLAAKSLTWGYGTSGVDGFGAVAVRDRFHDLGHSEFLSLEFAREFWVPLIREDRFVVSKVEASGVRPNWALGMLRLPYRYVVIAALIGALALSYTSWFGTNRYDGTEKFGTMGLAGFDAPTRSLVMYATAPGKVAFDVNTIDGKTSPFSYALSEALRDGATDVDYIAPKIKAAVSTQTSGDQVPDFQNELGVSLNLADRSFRKIALIVGNADYINAPDLQTPISDVVSVSSSFRDLGFMTLIATDVSLEELNYTLDGVVDLIEASEAPTIVAFYYSGHGVQVDNENYMLPVDADIQNKRDLEAGAMTIRNVIRAIRESTVEYTLILLDACRDNPFIQTAALDLRPAPVNPIESGVDGFTVLMSDSELATGVHDLLLDKCAGCHNSSGMSPNLETLERIAGNSSLITAGNPAESGILRAMSTGSEHDNIALSQSDFELLECWISRGAIVPDEEGSNTRGLVLAPEYSTC</sequence>
<keyword evidence="1" id="KW-0472">Membrane</keyword>
<gene>
    <name evidence="3" type="ORF">GCM10016455_09330</name>
</gene>
<dbReference type="Gene3D" id="3.40.50.1820">
    <property type="entry name" value="alpha/beta hydrolase"/>
    <property type="match status" value="1"/>
</dbReference>
<feature type="domain" description="Caspase family p20" evidence="2">
    <location>
        <begin position="351"/>
        <end position="484"/>
    </location>
</feature>
<feature type="transmembrane region" description="Helical" evidence="1">
    <location>
        <begin position="230"/>
        <end position="249"/>
    </location>
</feature>
<dbReference type="InterPro" id="IPR052039">
    <property type="entry name" value="Caspase-related_regulators"/>
</dbReference>
<evidence type="ECO:0000256" key="1">
    <source>
        <dbReference type="SAM" id="Phobius"/>
    </source>
</evidence>
<proteinExistence type="predicted"/>
<dbReference type="EMBL" id="BNCH01000002">
    <property type="protein sequence ID" value="GHE91589.1"/>
    <property type="molecule type" value="Genomic_DNA"/>
</dbReference>
<organism evidence="3 4">
    <name type="scientific">Aliiroseovarius zhejiangensis</name>
    <dbReference type="NCBI Taxonomy" id="1632025"/>
    <lineage>
        <taxon>Bacteria</taxon>
        <taxon>Pseudomonadati</taxon>
        <taxon>Pseudomonadota</taxon>
        <taxon>Alphaproteobacteria</taxon>
        <taxon>Rhodobacterales</taxon>
        <taxon>Paracoccaceae</taxon>
        <taxon>Aliiroseovarius</taxon>
    </lineage>
</organism>
<reference evidence="4" key="1">
    <citation type="journal article" date="2019" name="Int. J. Syst. Evol. Microbiol.">
        <title>The Global Catalogue of Microorganisms (GCM) 10K type strain sequencing project: providing services to taxonomists for standard genome sequencing and annotation.</title>
        <authorList>
            <consortium name="The Broad Institute Genomics Platform"/>
            <consortium name="The Broad Institute Genome Sequencing Center for Infectious Disease"/>
            <person name="Wu L."/>
            <person name="Ma J."/>
        </authorList>
    </citation>
    <scope>NUCLEOTIDE SEQUENCE [LARGE SCALE GENOMIC DNA]</scope>
    <source>
        <strain evidence="4">KCTC 42443</strain>
    </source>
</reference>
<evidence type="ECO:0000313" key="3">
    <source>
        <dbReference type="EMBL" id="GHE91589.1"/>
    </source>
</evidence>
<dbReference type="PANTHER" id="PTHR22576">
    <property type="entry name" value="MUCOSA ASSOCIATED LYMPHOID TISSUE LYMPHOMA TRANSLOCATION PROTEIN 1/PARACASPASE"/>
    <property type="match status" value="1"/>
</dbReference>
<dbReference type="Gene3D" id="3.40.50.1460">
    <property type="match status" value="2"/>
</dbReference>
<evidence type="ECO:0000259" key="2">
    <source>
        <dbReference type="PROSITE" id="PS50208"/>
    </source>
</evidence>
<dbReference type="Proteomes" id="UP000609802">
    <property type="component" value="Unassembled WGS sequence"/>
</dbReference>